<feature type="domain" description="Multidrug resistance protein MdtA-like barrel-sandwich hybrid" evidence="4">
    <location>
        <begin position="144"/>
        <end position="244"/>
    </location>
</feature>
<dbReference type="PANTHER" id="PTHR30469:SF33">
    <property type="entry name" value="SLR1207 PROTEIN"/>
    <property type="match status" value="1"/>
</dbReference>
<accession>A0AAW4VYB4</accession>
<keyword evidence="6" id="KW-1185">Reference proteome</keyword>
<evidence type="ECO:0000259" key="4">
    <source>
        <dbReference type="Pfam" id="PF25917"/>
    </source>
</evidence>
<evidence type="ECO:0000256" key="1">
    <source>
        <dbReference type="SAM" id="Coils"/>
    </source>
</evidence>
<evidence type="ECO:0000313" key="5">
    <source>
        <dbReference type="EMBL" id="MCC2175694.1"/>
    </source>
</evidence>
<dbReference type="Pfam" id="PF25917">
    <property type="entry name" value="BSH_RND"/>
    <property type="match status" value="1"/>
</dbReference>
<dbReference type="GeneID" id="98661148"/>
<dbReference type="GO" id="GO:0015562">
    <property type="term" value="F:efflux transmembrane transporter activity"/>
    <property type="evidence" value="ECO:0007669"/>
    <property type="project" value="TreeGrafter"/>
</dbReference>
<feature type="region of interest" description="Disordered" evidence="2">
    <location>
        <begin position="1"/>
        <end position="59"/>
    </location>
</feature>
<dbReference type="Gene3D" id="1.10.287.470">
    <property type="entry name" value="Helix hairpin bin"/>
    <property type="match status" value="2"/>
</dbReference>
<dbReference type="Proteomes" id="UP001298753">
    <property type="component" value="Unassembled WGS sequence"/>
</dbReference>
<feature type="compositionally biased region" description="Basic and acidic residues" evidence="2">
    <location>
        <begin position="49"/>
        <end position="59"/>
    </location>
</feature>
<feature type="compositionally biased region" description="Polar residues" evidence="2">
    <location>
        <begin position="35"/>
        <end position="44"/>
    </location>
</feature>
<keyword evidence="3" id="KW-1133">Transmembrane helix</keyword>
<dbReference type="GO" id="GO:1990281">
    <property type="term" value="C:efflux pump complex"/>
    <property type="evidence" value="ECO:0007669"/>
    <property type="project" value="TreeGrafter"/>
</dbReference>
<feature type="coiled-coil region" evidence="1">
    <location>
        <begin position="177"/>
        <end position="211"/>
    </location>
</feature>
<dbReference type="InterPro" id="IPR058625">
    <property type="entry name" value="MdtA-like_BSH"/>
</dbReference>
<evidence type="ECO:0000256" key="2">
    <source>
        <dbReference type="SAM" id="MobiDB-lite"/>
    </source>
</evidence>
<reference evidence="5 6" key="1">
    <citation type="submission" date="2021-10" db="EMBL/GenBank/DDBJ databases">
        <title>Anaerobic single-cell dispensing facilitates the cultivation of human gut bacteria.</title>
        <authorList>
            <person name="Afrizal A."/>
        </authorList>
    </citation>
    <scope>NUCLEOTIDE SEQUENCE [LARGE SCALE GENOMIC DNA]</scope>
    <source>
        <strain evidence="5 6">CLA-AA-H270</strain>
    </source>
</reference>
<organism evidence="5 6">
    <name type="scientific">Agathobaculum butyriciproducens</name>
    <dbReference type="NCBI Taxonomy" id="1628085"/>
    <lineage>
        <taxon>Bacteria</taxon>
        <taxon>Bacillati</taxon>
        <taxon>Bacillota</taxon>
        <taxon>Clostridia</taxon>
        <taxon>Eubacteriales</taxon>
        <taxon>Butyricicoccaceae</taxon>
        <taxon>Agathobaculum</taxon>
    </lineage>
</organism>
<comment type="caution">
    <text evidence="5">The sequence shown here is derived from an EMBL/GenBank/DDBJ whole genome shotgun (WGS) entry which is preliminary data.</text>
</comment>
<feature type="transmembrane region" description="Helical" evidence="3">
    <location>
        <begin position="81"/>
        <end position="100"/>
    </location>
</feature>
<dbReference type="SUPFAM" id="SSF111369">
    <property type="entry name" value="HlyD-like secretion proteins"/>
    <property type="match status" value="1"/>
</dbReference>
<name>A0AAW4VYB4_9FIRM</name>
<keyword evidence="3" id="KW-0812">Transmembrane</keyword>
<evidence type="ECO:0000256" key="3">
    <source>
        <dbReference type="SAM" id="Phobius"/>
    </source>
</evidence>
<proteinExistence type="predicted"/>
<dbReference type="RefSeq" id="WP_227599952.1">
    <property type="nucleotide sequence ID" value="NZ_JAJEPX010000001.1"/>
</dbReference>
<dbReference type="Gene3D" id="2.40.30.170">
    <property type="match status" value="2"/>
</dbReference>
<sequence>MSQNKKKFFGKHKDEQEQDLEQTQPLPSMPENTADKTVQTEGNTASEEASEKADADEKNEKAEQLAKSFCKRFNRSQCVRVIIAAGLIILLVGGSVFAVIRSRNTGTEDTIPTTAVVTYGDIGTYIEGSGETAARNTEELGLGIEGKISQVLVSEGDEVHAGDPLVVVDPTGIREQLTAAQAEFTAAQSELTNAQAAITQAQSRIASAQSQYTHGSATAPFSGKFIASSTFAVGQKVSAGQTIGRMVNDSQMQLAVQFSSEYTKDIKAGQMATISTSVGQVSAVVSSIDSASGKGTFLVVLTVQNPSGALAQGTSATATINSDSAGTIFSSGSGTLDYIKEQVITAPIGGEITAYNGSNHTYSSGAVIMSISNVAAPDTSDARSSLTAAQSTAAAAQAKVSEIQTRILKLQQEILDATMTASIDGVVTSLNAEEGEETDGTEPLVVVSDLSDTVVTAELTTDEVQSVEPGQTVTMNMYTMDGSELPLTGVVDSVSPEPSQNTGSQGSLTTFKAIITVDSIEGQAISSGMMVDYKIAVAESDSCLIVPTSAIVHTADGSTGVFTKTLIDKDGNEIPFDDTLPIPDGMEAPEGYQLVAVETGVSDANNTEIFWGVDEGATVYLNATPNTSNAVTDEENTAYNS</sequence>
<dbReference type="PANTHER" id="PTHR30469">
    <property type="entry name" value="MULTIDRUG RESISTANCE PROTEIN MDTA"/>
    <property type="match status" value="1"/>
</dbReference>
<protein>
    <submittedName>
        <fullName evidence="5">HlyD family efflux transporter periplasmic adaptor subunit</fullName>
    </submittedName>
</protein>
<feature type="compositionally biased region" description="Basic residues" evidence="2">
    <location>
        <begin position="1"/>
        <end position="10"/>
    </location>
</feature>
<dbReference type="EMBL" id="JAJEPX010000001">
    <property type="protein sequence ID" value="MCC2175694.1"/>
    <property type="molecule type" value="Genomic_DNA"/>
</dbReference>
<dbReference type="Gene3D" id="2.40.420.20">
    <property type="match status" value="1"/>
</dbReference>
<gene>
    <name evidence="5" type="ORF">LKD22_00885</name>
</gene>
<keyword evidence="1" id="KW-0175">Coiled coil</keyword>
<dbReference type="Gene3D" id="2.40.50.100">
    <property type="match status" value="2"/>
</dbReference>
<dbReference type="AlphaFoldDB" id="A0AAW4VYB4"/>
<evidence type="ECO:0000313" key="6">
    <source>
        <dbReference type="Proteomes" id="UP001298753"/>
    </source>
</evidence>
<keyword evidence="3" id="KW-0472">Membrane</keyword>